<reference evidence="1" key="1">
    <citation type="submission" date="2022-05" db="EMBL/GenBank/DDBJ databases">
        <title>The Musa troglodytarum L. genome provides insights into the mechanism of non-climacteric behaviour and enrichment of carotenoids.</title>
        <authorList>
            <person name="Wang J."/>
        </authorList>
    </citation>
    <scope>NUCLEOTIDE SEQUENCE</scope>
    <source>
        <tissue evidence="1">Leaf</tissue>
    </source>
</reference>
<sequence>MLFIPANNGAPDNVYRENIPVGLWKCGIGSLPKHLADAKILCCGALTLQNDTSCFPSICHVP</sequence>
<evidence type="ECO:0000313" key="1">
    <source>
        <dbReference type="EMBL" id="URE29548.1"/>
    </source>
</evidence>
<keyword evidence="2" id="KW-1185">Reference proteome</keyword>
<dbReference type="AlphaFoldDB" id="A0A9E7HE37"/>
<accession>A0A9E7HE37</accession>
<gene>
    <name evidence="1" type="ORF">MUK42_13904</name>
</gene>
<proteinExistence type="predicted"/>
<protein>
    <submittedName>
        <fullName evidence="1">Uncharacterized protein</fullName>
    </submittedName>
</protein>
<evidence type="ECO:0000313" key="2">
    <source>
        <dbReference type="Proteomes" id="UP001055439"/>
    </source>
</evidence>
<name>A0A9E7HE37_9LILI</name>
<dbReference type="Proteomes" id="UP001055439">
    <property type="component" value="Chromosome 8"/>
</dbReference>
<dbReference type="EMBL" id="CP097510">
    <property type="protein sequence ID" value="URE29548.1"/>
    <property type="molecule type" value="Genomic_DNA"/>
</dbReference>
<organism evidence="1 2">
    <name type="scientific">Musa troglodytarum</name>
    <name type="common">fe'i banana</name>
    <dbReference type="NCBI Taxonomy" id="320322"/>
    <lineage>
        <taxon>Eukaryota</taxon>
        <taxon>Viridiplantae</taxon>
        <taxon>Streptophyta</taxon>
        <taxon>Embryophyta</taxon>
        <taxon>Tracheophyta</taxon>
        <taxon>Spermatophyta</taxon>
        <taxon>Magnoliopsida</taxon>
        <taxon>Liliopsida</taxon>
        <taxon>Zingiberales</taxon>
        <taxon>Musaceae</taxon>
        <taxon>Musa</taxon>
    </lineage>
</organism>